<gene>
    <name evidence="1" type="ORF">H9895_04695</name>
</gene>
<dbReference type="Gene3D" id="3.40.30.10">
    <property type="entry name" value="Glutaredoxin"/>
    <property type="match status" value="1"/>
</dbReference>
<dbReference type="Proteomes" id="UP000823937">
    <property type="component" value="Unassembled WGS sequence"/>
</dbReference>
<protein>
    <submittedName>
        <fullName evidence="1">Glutaredoxin family protein</fullName>
    </submittedName>
</protein>
<evidence type="ECO:0000313" key="1">
    <source>
        <dbReference type="EMBL" id="HIV74364.1"/>
    </source>
</evidence>
<reference evidence="1" key="2">
    <citation type="submission" date="2021-04" db="EMBL/GenBank/DDBJ databases">
        <authorList>
            <person name="Gilroy R."/>
        </authorList>
    </citation>
    <scope>NUCLEOTIDE SEQUENCE</scope>
    <source>
        <strain evidence="1">CHK169-2315</strain>
    </source>
</reference>
<dbReference type="PANTHER" id="PTHR33558">
    <property type="entry name" value="GLUTAREDOXIN-LIKE PROTEIN C5ORF63 HOMOLOG"/>
    <property type="match status" value="1"/>
</dbReference>
<dbReference type="InterPro" id="IPR036249">
    <property type="entry name" value="Thioredoxin-like_sf"/>
</dbReference>
<comment type="caution">
    <text evidence="1">The sequence shown here is derived from an EMBL/GenBank/DDBJ whole genome shotgun (WGS) entry which is preliminary data.</text>
</comment>
<evidence type="ECO:0000313" key="2">
    <source>
        <dbReference type="Proteomes" id="UP000823937"/>
    </source>
</evidence>
<dbReference type="PANTHER" id="PTHR33558:SF1">
    <property type="entry name" value="GLUTAREDOXIN-LIKE PROTEIN C5ORF63 HOMOLOG"/>
    <property type="match status" value="1"/>
</dbReference>
<sequence length="82" mass="9604">MKKVQFFTKENCLLCDEAEVLLEAMQAVYPFLIEKIDIYEDDVLLEKYQIEIPVVKLGDVELNSTQLTFENLEAMLLKNEME</sequence>
<dbReference type="InterPro" id="IPR008554">
    <property type="entry name" value="Glutaredoxin-like"/>
</dbReference>
<dbReference type="AlphaFoldDB" id="A0A9D1TJE4"/>
<organism evidence="1 2">
    <name type="scientific">Candidatus Pseudogracilibacillus intestinigallinarum</name>
    <dbReference type="NCBI Taxonomy" id="2838742"/>
    <lineage>
        <taxon>Bacteria</taxon>
        <taxon>Bacillati</taxon>
        <taxon>Bacillota</taxon>
        <taxon>Bacilli</taxon>
        <taxon>Bacillales</taxon>
        <taxon>Bacillaceae</taxon>
        <taxon>Pseudogracilibacillus</taxon>
    </lineage>
</organism>
<name>A0A9D1TJE4_9BACI</name>
<reference evidence="1" key="1">
    <citation type="journal article" date="2021" name="PeerJ">
        <title>Extensive microbial diversity within the chicken gut microbiome revealed by metagenomics and culture.</title>
        <authorList>
            <person name="Gilroy R."/>
            <person name="Ravi A."/>
            <person name="Getino M."/>
            <person name="Pursley I."/>
            <person name="Horton D.L."/>
            <person name="Alikhan N.F."/>
            <person name="Baker D."/>
            <person name="Gharbi K."/>
            <person name="Hall N."/>
            <person name="Watson M."/>
            <person name="Adriaenssens E.M."/>
            <person name="Foster-Nyarko E."/>
            <person name="Jarju S."/>
            <person name="Secka A."/>
            <person name="Antonio M."/>
            <person name="Oren A."/>
            <person name="Chaudhuri R.R."/>
            <person name="La Ragione R."/>
            <person name="Hildebrand F."/>
            <person name="Pallen M.J."/>
        </authorList>
    </citation>
    <scope>NUCLEOTIDE SEQUENCE</scope>
    <source>
        <strain evidence="1">CHK169-2315</strain>
    </source>
</reference>
<dbReference type="Pfam" id="PF05768">
    <property type="entry name" value="Glrx-like"/>
    <property type="match status" value="1"/>
</dbReference>
<dbReference type="SUPFAM" id="SSF52833">
    <property type="entry name" value="Thioredoxin-like"/>
    <property type="match status" value="1"/>
</dbReference>
<dbReference type="EMBL" id="DXHX01000068">
    <property type="protein sequence ID" value="HIV74364.1"/>
    <property type="molecule type" value="Genomic_DNA"/>
</dbReference>
<proteinExistence type="predicted"/>
<accession>A0A9D1TJE4</accession>
<dbReference type="InterPro" id="IPR052565">
    <property type="entry name" value="Glutaredoxin-like_YDR286C"/>
</dbReference>